<feature type="transmembrane region" description="Helical" evidence="3">
    <location>
        <begin position="12"/>
        <end position="31"/>
    </location>
</feature>
<gene>
    <name evidence="4" type="ORF">DT076_14640</name>
</gene>
<dbReference type="GO" id="GO:0016020">
    <property type="term" value="C:membrane"/>
    <property type="evidence" value="ECO:0007669"/>
    <property type="project" value="InterPro"/>
</dbReference>
<keyword evidence="3" id="KW-0812">Transmembrane</keyword>
<organism evidence="4 5">
    <name type="scientific">Desertihabitans brevis</name>
    <dbReference type="NCBI Taxonomy" id="2268447"/>
    <lineage>
        <taxon>Bacteria</taxon>
        <taxon>Bacillati</taxon>
        <taxon>Actinomycetota</taxon>
        <taxon>Actinomycetes</taxon>
        <taxon>Propionibacteriales</taxon>
        <taxon>Propionibacteriaceae</taxon>
        <taxon>Desertihabitans</taxon>
    </lineage>
</organism>
<evidence type="ECO:0000313" key="4">
    <source>
        <dbReference type="EMBL" id="RCK68808.1"/>
    </source>
</evidence>
<evidence type="ECO:0000256" key="1">
    <source>
        <dbReference type="ARBA" id="ARBA00022679"/>
    </source>
</evidence>
<keyword evidence="3" id="KW-1133">Transmembrane helix</keyword>
<dbReference type="Proteomes" id="UP000252770">
    <property type="component" value="Unassembled WGS sequence"/>
</dbReference>
<dbReference type="RefSeq" id="WP_114127432.1">
    <property type="nucleotide sequence ID" value="NZ_QOUI01000009.1"/>
</dbReference>
<dbReference type="InterPro" id="IPR000462">
    <property type="entry name" value="CDP-OH_P_trans"/>
</dbReference>
<comment type="similarity">
    <text evidence="2">Belongs to the CDP-alcohol phosphatidyltransferase class-I family.</text>
</comment>
<sequence length="233" mass="24153">MSGVLPTRTVGRDLSLAVLLVLGGGTGWLLAHRPGPVLGAGVLLSGVLVVAGATVSLWRRRTRCGPADRVTLLRLSMTAVCAGGVLLAVAGVVPERTWWLALLGGASALLDGVDGWVARRTGTASDAGARFDVEADAVLLLVLSVAASLVVGVWALLISLLRYLFVVAGRVWPRLRAPLPPRPSRRVVAGLQAMALVVALLPPAPAPVAVVVLGLALALLIWSFAVDLWALTR</sequence>
<accession>A0A367YSL6</accession>
<dbReference type="EMBL" id="QOUI01000009">
    <property type="protein sequence ID" value="RCK68808.1"/>
    <property type="molecule type" value="Genomic_DNA"/>
</dbReference>
<dbReference type="Gene3D" id="1.20.120.1760">
    <property type="match status" value="1"/>
</dbReference>
<proteinExistence type="inferred from homology"/>
<keyword evidence="1 2" id="KW-0808">Transferase</keyword>
<dbReference type="InterPro" id="IPR048254">
    <property type="entry name" value="CDP_ALCOHOL_P_TRANSF_CS"/>
</dbReference>
<feature type="transmembrane region" description="Helical" evidence="3">
    <location>
        <begin position="70"/>
        <end position="93"/>
    </location>
</feature>
<evidence type="ECO:0000313" key="5">
    <source>
        <dbReference type="Proteomes" id="UP000252770"/>
    </source>
</evidence>
<dbReference type="InterPro" id="IPR043130">
    <property type="entry name" value="CDP-OH_PTrfase_TM_dom"/>
</dbReference>
<evidence type="ECO:0000256" key="3">
    <source>
        <dbReference type="SAM" id="Phobius"/>
    </source>
</evidence>
<keyword evidence="5" id="KW-1185">Reference proteome</keyword>
<name>A0A367YSL6_9ACTN</name>
<evidence type="ECO:0000256" key="2">
    <source>
        <dbReference type="RuleBase" id="RU003750"/>
    </source>
</evidence>
<keyword evidence="3" id="KW-0472">Membrane</keyword>
<dbReference type="Pfam" id="PF01066">
    <property type="entry name" value="CDP-OH_P_transf"/>
    <property type="match status" value="1"/>
</dbReference>
<feature type="transmembrane region" description="Helical" evidence="3">
    <location>
        <begin position="37"/>
        <end position="58"/>
    </location>
</feature>
<reference evidence="4 5" key="1">
    <citation type="submission" date="2018-07" db="EMBL/GenBank/DDBJ databases">
        <title>Desertimonas flava gen. nov. sp. nov.</title>
        <authorList>
            <person name="Liu S."/>
        </authorList>
    </citation>
    <scope>NUCLEOTIDE SEQUENCE [LARGE SCALE GENOMIC DNA]</scope>
    <source>
        <strain evidence="4 5">16Sb5-5</strain>
    </source>
</reference>
<dbReference type="GO" id="GO:0016780">
    <property type="term" value="F:phosphotransferase activity, for other substituted phosphate groups"/>
    <property type="evidence" value="ECO:0007669"/>
    <property type="project" value="InterPro"/>
</dbReference>
<dbReference type="PROSITE" id="PS00379">
    <property type="entry name" value="CDP_ALCOHOL_P_TRANSF"/>
    <property type="match status" value="1"/>
</dbReference>
<comment type="caution">
    <text evidence="4">The sequence shown here is derived from an EMBL/GenBank/DDBJ whole genome shotgun (WGS) entry which is preliminary data.</text>
</comment>
<dbReference type="GO" id="GO:0008654">
    <property type="term" value="P:phospholipid biosynthetic process"/>
    <property type="evidence" value="ECO:0007669"/>
    <property type="project" value="InterPro"/>
</dbReference>
<protein>
    <submittedName>
        <fullName evidence="4">CDP-alcohol phosphatidyltransferase family protein</fullName>
    </submittedName>
</protein>
<dbReference type="AlphaFoldDB" id="A0A367YSL6"/>
<feature type="transmembrane region" description="Helical" evidence="3">
    <location>
        <begin position="138"/>
        <end position="165"/>
    </location>
</feature>
<feature type="transmembrane region" description="Helical" evidence="3">
    <location>
        <begin position="210"/>
        <end position="231"/>
    </location>
</feature>